<dbReference type="SUPFAM" id="SSF51182">
    <property type="entry name" value="RmlC-like cupins"/>
    <property type="match status" value="1"/>
</dbReference>
<gene>
    <name evidence="2" type="ORF">JF539_17765</name>
</gene>
<dbReference type="InterPro" id="IPR011051">
    <property type="entry name" value="RmlC_Cupin_sf"/>
</dbReference>
<sequence>MYVKTFPEVDADPGIRRQVLSETPELMVVAFRFREEGAEGRLHNHPHIQSTYVESGRFRFTVGGEEFEVGPGDSFVIPSEAMHGCVCLRPGTLIDTFTPRRDDFL</sequence>
<dbReference type="InterPro" id="IPR013096">
    <property type="entry name" value="Cupin_2"/>
</dbReference>
<dbReference type="EMBL" id="JAEKJZ010000004">
    <property type="protein sequence ID" value="MBN9672205.1"/>
    <property type="molecule type" value="Genomic_DNA"/>
</dbReference>
<dbReference type="CDD" id="cd02238">
    <property type="entry name" value="cupin_KdgF"/>
    <property type="match status" value="1"/>
</dbReference>
<dbReference type="Gene3D" id="2.60.120.10">
    <property type="entry name" value="Jelly Rolls"/>
    <property type="match status" value="1"/>
</dbReference>
<dbReference type="Proteomes" id="UP000664096">
    <property type="component" value="Unassembled WGS sequence"/>
</dbReference>
<dbReference type="InterPro" id="IPR052535">
    <property type="entry name" value="Bacilysin_H2HPP_isomerase"/>
</dbReference>
<reference evidence="2" key="1">
    <citation type="submission" date="2020-12" db="EMBL/GenBank/DDBJ databases">
        <title>Oil enriched cultivation method for isolating marine PHA-producing bacteria.</title>
        <authorList>
            <person name="Zheng W."/>
            <person name="Yu S."/>
            <person name="Huang Y."/>
        </authorList>
    </citation>
    <scope>NUCLEOTIDE SEQUENCE</scope>
    <source>
        <strain evidence="2">SY-2-12</strain>
    </source>
</reference>
<dbReference type="PANTHER" id="PTHR40112">
    <property type="entry name" value="H2HPP ISOMERASE"/>
    <property type="match status" value="1"/>
</dbReference>
<feature type="domain" description="Cupin type-2" evidence="1">
    <location>
        <begin position="36"/>
        <end position="87"/>
    </location>
</feature>
<comment type="caution">
    <text evidence="2">The sequence shown here is derived from an EMBL/GenBank/DDBJ whole genome shotgun (WGS) entry which is preliminary data.</text>
</comment>
<name>A0A939EI82_9HYPH</name>
<dbReference type="RefSeq" id="WP_207142066.1">
    <property type="nucleotide sequence ID" value="NZ_JAEKJZ010000004.1"/>
</dbReference>
<dbReference type="InterPro" id="IPR025499">
    <property type="entry name" value="KdgF"/>
</dbReference>
<dbReference type="PIRSF" id="PIRSF029883">
    <property type="entry name" value="KdgF"/>
    <property type="match status" value="1"/>
</dbReference>
<organism evidence="2 3">
    <name type="scientific">Roseibium aggregatum</name>
    <dbReference type="NCBI Taxonomy" id="187304"/>
    <lineage>
        <taxon>Bacteria</taxon>
        <taxon>Pseudomonadati</taxon>
        <taxon>Pseudomonadota</taxon>
        <taxon>Alphaproteobacteria</taxon>
        <taxon>Hyphomicrobiales</taxon>
        <taxon>Stappiaceae</taxon>
        <taxon>Roseibium</taxon>
    </lineage>
</organism>
<dbReference type="AlphaFoldDB" id="A0A939EI82"/>
<proteinExistence type="predicted"/>
<accession>A0A939EI82</accession>
<dbReference type="PANTHER" id="PTHR40112:SF1">
    <property type="entry name" value="H2HPP ISOMERASE"/>
    <property type="match status" value="1"/>
</dbReference>
<evidence type="ECO:0000313" key="3">
    <source>
        <dbReference type="Proteomes" id="UP000664096"/>
    </source>
</evidence>
<evidence type="ECO:0000313" key="2">
    <source>
        <dbReference type="EMBL" id="MBN9672205.1"/>
    </source>
</evidence>
<evidence type="ECO:0000259" key="1">
    <source>
        <dbReference type="Pfam" id="PF07883"/>
    </source>
</evidence>
<protein>
    <submittedName>
        <fullName evidence="2">Cupin domain-containing protein</fullName>
    </submittedName>
</protein>
<dbReference type="InterPro" id="IPR014710">
    <property type="entry name" value="RmlC-like_jellyroll"/>
</dbReference>
<dbReference type="Pfam" id="PF07883">
    <property type="entry name" value="Cupin_2"/>
    <property type="match status" value="1"/>
</dbReference>